<gene>
    <name evidence="1" type="ORF">RINTHH_16250</name>
</gene>
<dbReference type="InterPro" id="IPR014964">
    <property type="entry name" value="DUF1830"/>
</dbReference>
<comment type="caution">
    <text evidence="1">The sequence shown here is derived from an EMBL/GenBank/DDBJ whole genome shotgun (WGS) entry which is preliminary data.</text>
</comment>
<reference evidence="1 2" key="1">
    <citation type="submission" date="2012-05" db="EMBL/GenBank/DDBJ databases">
        <authorList>
            <person name="Hilton J."/>
        </authorList>
    </citation>
    <scope>NUCLEOTIDE SEQUENCE [LARGE SCALE GENOMIC DNA]</scope>
    <source>
        <strain evidence="1 2">HH01</strain>
    </source>
</reference>
<dbReference type="RefSeq" id="WP_008234761.1">
    <property type="nucleotide sequence ID" value="NZ_CAIY01000059.1"/>
</dbReference>
<dbReference type="AlphaFoldDB" id="M1X314"/>
<dbReference type="EMBL" id="CAIY01000059">
    <property type="protein sequence ID" value="CCH67780.1"/>
    <property type="molecule type" value="Genomic_DNA"/>
</dbReference>
<reference evidence="2" key="2">
    <citation type="submission" date="2016-01" db="EMBL/GenBank/DDBJ databases">
        <title>Diatom-associated endosymboitic cyanobacterium lacks core nitrogen metabolism enzymes.</title>
        <authorList>
            <person name="Hilton J.A."/>
            <person name="Foster R.A."/>
            <person name="Tripp H.J."/>
            <person name="Carter B.J."/>
            <person name="Zehr J.P."/>
            <person name="Villareal T.A."/>
        </authorList>
    </citation>
    <scope>NUCLEOTIDE SEQUENCE [LARGE SCALE GENOMIC DNA]</scope>
    <source>
        <strain evidence="2">HH01</strain>
    </source>
</reference>
<accession>M1X314</accession>
<evidence type="ECO:0000313" key="2">
    <source>
        <dbReference type="Proteomes" id="UP000053051"/>
    </source>
</evidence>
<organism evidence="1 2">
    <name type="scientific">Richelia intracellularis HH01</name>
    <dbReference type="NCBI Taxonomy" id="1165094"/>
    <lineage>
        <taxon>Bacteria</taxon>
        <taxon>Bacillati</taxon>
        <taxon>Cyanobacteriota</taxon>
        <taxon>Cyanophyceae</taxon>
        <taxon>Nostocales</taxon>
        <taxon>Nostocaceae</taxon>
        <taxon>Richelia</taxon>
    </lineage>
</organism>
<name>M1X314_9NOST</name>
<dbReference type="STRING" id="1165094.RINTHH_16250"/>
<dbReference type="Proteomes" id="UP000053051">
    <property type="component" value="Unassembled WGS sequence"/>
</dbReference>
<evidence type="ECO:0008006" key="3">
    <source>
        <dbReference type="Google" id="ProtNLM"/>
    </source>
</evidence>
<dbReference type="OrthoDB" id="460810at2"/>
<sequence>MTQTLNSLPLNYSPGILCIYSNHSNQVIIVRISNIPEWYFERVVFPGEQLLFEALPEAYLEIYRGDQNKAILAEKFPCSKLQTS</sequence>
<protein>
    <recommendedName>
        <fullName evidence="3">DUF1830 domain-containing protein</fullName>
    </recommendedName>
</protein>
<keyword evidence="2" id="KW-1185">Reference proteome</keyword>
<evidence type="ECO:0000313" key="1">
    <source>
        <dbReference type="EMBL" id="CCH67780.1"/>
    </source>
</evidence>
<dbReference type="Pfam" id="PF08865">
    <property type="entry name" value="DUF1830"/>
    <property type="match status" value="1"/>
</dbReference>
<proteinExistence type="predicted"/>